<reference evidence="1" key="1">
    <citation type="submission" date="2017-06" db="EMBL/GenBank/DDBJ databases">
        <title>Novel phages from South African skin metaviromes.</title>
        <authorList>
            <person name="van Zyl L.J."/>
            <person name="Abrahams Y."/>
            <person name="Stander E.A."/>
            <person name="Kirby B.M."/>
            <person name="Clavaud C."/>
            <person name="Farcet C."/>
            <person name="Breton L."/>
            <person name="Trindade M.I."/>
        </authorList>
    </citation>
    <scope>NUCLEOTIDE SEQUENCE</scope>
</reference>
<dbReference type="InterPro" id="IPR021874">
    <property type="entry name" value="Phage_Mu_Gp27"/>
</dbReference>
<protein>
    <submittedName>
        <fullName evidence="1">Uncharacterized protein</fullName>
    </submittedName>
</protein>
<dbReference type="EMBL" id="MF417952">
    <property type="protein sequence ID" value="ASN72384.1"/>
    <property type="molecule type" value="Genomic_DNA"/>
</dbReference>
<organism evidence="1">
    <name type="scientific">uncultured Caudovirales phage</name>
    <dbReference type="NCBI Taxonomy" id="2100421"/>
    <lineage>
        <taxon>Viruses</taxon>
        <taxon>Duplodnaviria</taxon>
        <taxon>Heunggongvirae</taxon>
        <taxon>Uroviricota</taxon>
        <taxon>Caudoviricetes</taxon>
        <taxon>Peduoviridae</taxon>
        <taxon>Maltschvirus</taxon>
        <taxon>Maltschvirus maltsch</taxon>
    </lineage>
</organism>
<sequence length="186" mass="21155">MASRRRTRVNSKISQLPDDIKEQLDGLLLDNSNSYQDISQWLNEQGHEVSKSSVGRYAIRASQATQRVVETLEKTKAIIQAVEKNPDLDYTKASRIVMMDGLLQKVSTAEEEFQEMPLDKAGRLIASLSRAEIYDQKAKRDWKNKMEVALEGLEAELMTKIKGDKELARDVSAMLRKVRDKISVED</sequence>
<evidence type="ECO:0000313" key="1">
    <source>
        <dbReference type="EMBL" id="ASN72384.1"/>
    </source>
</evidence>
<proteinExistence type="predicted"/>
<accession>A0A2H4JAV3</accession>
<gene>
    <name evidence="1" type="ORF">10S7_7</name>
</gene>
<dbReference type="Pfam" id="PF11985">
    <property type="entry name" value="Phage_Mu_Gp27"/>
    <property type="match status" value="1"/>
</dbReference>
<name>A0A2H4JAV3_9CAUD</name>